<keyword evidence="1" id="KW-1133">Transmembrane helix</keyword>
<reference evidence="3 4" key="1">
    <citation type="submission" date="2019-12" db="EMBL/GenBank/DDBJ databases">
        <title>Litoreibacter badius sp. nov., a novel bacteriochlorophyll a-containing bacterium in the genus Litoreibacter.</title>
        <authorList>
            <person name="Kanamuro M."/>
            <person name="Takabe Y."/>
            <person name="Mori K."/>
            <person name="Takaichi S."/>
            <person name="Hanada S."/>
        </authorList>
    </citation>
    <scope>NUCLEOTIDE SEQUENCE [LARGE SCALE GENOMIC DNA]</scope>
    <source>
        <strain evidence="3 4">K6</strain>
    </source>
</reference>
<dbReference type="RefSeq" id="WP_159804279.1">
    <property type="nucleotide sequence ID" value="NZ_BLJE01000001.1"/>
</dbReference>
<dbReference type="OrthoDB" id="9805801at2"/>
<feature type="transmembrane region" description="Helical" evidence="1">
    <location>
        <begin position="72"/>
        <end position="95"/>
    </location>
</feature>
<evidence type="ECO:0000313" key="3">
    <source>
        <dbReference type="EMBL" id="GFE63335.1"/>
    </source>
</evidence>
<keyword evidence="1" id="KW-0472">Membrane</keyword>
<feature type="transmembrane region" description="Helical" evidence="1">
    <location>
        <begin position="40"/>
        <end position="60"/>
    </location>
</feature>
<dbReference type="Proteomes" id="UP000436822">
    <property type="component" value="Unassembled WGS sequence"/>
</dbReference>
<keyword evidence="1" id="KW-0812">Transmembrane</keyword>
<dbReference type="Pfam" id="PF02517">
    <property type="entry name" value="Rce1-like"/>
    <property type="match status" value="1"/>
</dbReference>
<proteinExistence type="predicted"/>
<keyword evidence="4" id="KW-1185">Reference proteome</keyword>
<evidence type="ECO:0000259" key="2">
    <source>
        <dbReference type="Pfam" id="PF02517"/>
    </source>
</evidence>
<sequence length="228" mass="24931">MSDISENMPVSRTLRWVEFLTLFIATPVLIAVALPPDMMFPALFAATAIGVALLGLTRGFRWSSLWVGISRIRWGFVLLTAGLTALVGLAVLWAFRPGAIFMLLGQGAPVTSNGVPIIVIIALFYPIVSALPQELVFRPLFFRRYGSILPSETGAIVLNAATFSLAHLMYWSWIVALMTFVGGLLFAHSYERRGSFPEAVVLHSVTGVVLFAVGMGAYFYSGNVRRPF</sequence>
<feature type="transmembrane region" description="Helical" evidence="1">
    <location>
        <begin position="170"/>
        <end position="187"/>
    </location>
</feature>
<dbReference type="GO" id="GO:0080120">
    <property type="term" value="P:CAAX-box protein maturation"/>
    <property type="evidence" value="ECO:0007669"/>
    <property type="project" value="UniProtKB-ARBA"/>
</dbReference>
<dbReference type="InterPro" id="IPR003675">
    <property type="entry name" value="Rce1/LyrA-like_dom"/>
</dbReference>
<dbReference type="EMBL" id="BLJE01000001">
    <property type="protein sequence ID" value="GFE63335.1"/>
    <property type="molecule type" value="Genomic_DNA"/>
</dbReference>
<name>A0A6N6JAY1_9RHOB</name>
<gene>
    <name evidence="3" type="ORF">KIN_04090</name>
</gene>
<feature type="transmembrane region" description="Helical" evidence="1">
    <location>
        <begin position="199"/>
        <end position="220"/>
    </location>
</feature>
<protein>
    <recommendedName>
        <fullName evidence="2">CAAX prenyl protease 2/Lysostaphin resistance protein A-like domain-containing protein</fullName>
    </recommendedName>
</protein>
<accession>A0A6N6JAY1</accession>
<feature type="transmembrane region" description="Helical" evidence="1">
    <location>
        <begin position="115"/>
        <end position="133"/>
    </location>
</feature>
<organism evidence="3 4">
    <name type="scientific">Litoreibacter roseus</name>
    <dbReference type="NCBI Taxonomy" id="2601869"/>
    <lineage>
        <taxon>Bacteria</taxon>
        <taxon>Pseudomonadati</taxon>
        <taxon>Pseudomonadota</taxon>
        <taxon>Alphaproteobacteria</taxon>
        <taxon>Rhodobacterales</taxon>
        <taxon>Roseobacteraceae</taxon>
        <taxon>Litoreibacter</taxon>
    </lineage>
</organism>
<feature type="domain" description="CAAX prenyl protease 2/Lysostaphin resistance protein A-like" evidence="2">
    <location>
        <begin position="119"/>
        <end position="206"/>
    </location>
</feature>
<evidence type="ECO:0000256" key="1">
    <source>
        <dbReference type="SAM" id="Phobius"/>
    </source>
</evidence>
<feature type="transmembrane region" description="Helical" evidence="1">
    <location>
        <begin position="16"/>
        <end position="34"/>
    </location>
</feature>
<dbReference type="AlphaFoldDB" id="A0A6N6JAY1"/>
<dbReference type="GO" id="GO:0004175">
    <property type="term" value="F:endopeptidase activity"/>
    <property type="evidence" value="ECO:0007669"/>
    <property type="project" value="UniProtKB-ARBA"/>
</dbReference>
<comment type="caution">
    <text evidence="3">The sequence shown here is derived from an EMBL/GenBank/DDBJ whole genome shotgun (WGS) entry which is preliminary data.</text>
</comment>
<evidence type="ECO:0000313" key="4">
    <source>
        <dbReference type="Proteomes" id="UP000436822"/>
    </source>
</evidence>